<dbReference type="EMBL" id="CP003065">
    <property type="protein sequence ID" value="AEV67784.1"/>
    <property type="molecule type" value="Genomic_DNA"/>
</dbReference>
<sequence>MKIEKINENKIKVTITLSDLQERNIDLENLNYNSLATQELFWDMMEQAEIQFGFNTSESQLAIEASPDENDGFVIFITKLDDDEDFESIQKYIKNRFRKSDLRVKKKCHKLCSSIVIYSFENFDHLVSLCSILNNIYSGNSTLYKLKNTYYMIFTKNAYTVSNLRYFESLLNEYGKKVSNNAYYEGYLEEYGQKIIEANAVEIISCYF</sequence>
<dbReference type="KEGG" id="ccl:Clocl_1109"/>
<evidence type="ECO:0000256" key="1">
    <source>
        <dbReference type="ARBA" id="ARBA00005397"/>
    </source>
</evidence>
<dbReference type="OrthoDB" id="2085234at2"/>
<dbReference type="PANTHER" id="PTHR39161">
    <property type="entry name" value="ADAPTER PROTEIN MECA"/>
    <property type="match status" value="1"/>
</dbReference>
<accession>G8LY53</accession>
<comment type="similarity">
    <text evidence="1">Belongs to the MecA family.</text>
</comment>
<gene>
    <name evidence="2" type="ordered locus">Clocl_1109</name>
</gene>
<dbReference type="STRING" id="720554.Clocl_1109"/>
<proteinExistence type="inferred from homology"/>
<dbReference type="RefSeq" id="WP_014254402.1">
    <property type="nucleotide sequence ID" value="NC_016627.1"/>
</dbReference>
<dbReference type="PANTHER" id="PTHR39161:SF1">
    <property type="entry name" value="ADAPTER PROTEIN MECA 1"/>
    <property type="match status" value="1"/>
</dbReference>
<dbReference type="InterPro" id="IPR038471">
    <property type="entry name" value="MecA_C_sf"/>
</dbReference>
<dbReference type="eggNOG" id="COG4862">
    <property type="taxonomic scope" value="Bacteria"/>
</dbReference>
<dbReference type="InterPro" id="IPR008681">
    <property type="entry name" value="Neg-reg_MecA"/>
</dbReference>
<reference evidence="3" key="1">
    <citation type="submission" date="2011-12" db="EMBL/GenBank/DDBJ databases">
        <title>Complete sequence of Clostridium clariflavum DSM 19732.</title>
        <authorList>
            <consortium name="US DOE Joint Genome Institute"/>
            <person name="Lucas S."/>
            <person name="Han J."/>
            <person name="Lapidus A."/>
            <person name="Cheng J.-F."/>
            <person name="Goodwin L."/>
            <person name="Pitluck S."/>
            <person name="Peters L."/>
            <person name="Teshima H."/>
            <person name="Detter J.C."/>
            <person name="Han C."/>
            <person name="Tapia R."/>
            <person name="Land M."/>
            <person name="Hauser L."/>
            <person name="Kyrpides N."/>
            <person name="Ivanova N."/>
            <person name="Pagani I."/>
            <person name="Kitzmiller T."/>
            <person name="Lynd L."/>
            <person name="Izquierdo J."/>
            <person name="Woyke T."/>
        </authorList>
    </citation>
    <scope>NUCLEOTIDE SEQUENCE [LARGE SCALE GENOMIC DNA]</scope>
    <source>
        <strain evidence="3">DSM 19732 / NBRC 101661 / EBR45</strain>
    </source>
</reference>
<reference evidence="2 3" key="2">
    <citation type="journal article" date="2012" name="Stand. Genomic Sci.">
        <title>Complete Genome Sequence of Clostridium clariflavum DSM 19732.</title>
        <authorList>
            <person name="Izquierdo J.A."/>
            <person name="Goodwin L."/>
            <person name="Davenport K.W."/>
            <person name="Teshima H."/>
            <person name="Bruce D."/>
            <person name="Detter C."/>
            <person name="Tapia R."/>
            <person name="Han S."/>
            <person name="Land M."/>
            <person name="Hauser L."/>
            <person name="Jeffries C.D."/>
            <person name="Han J."/>
            <person name="Pitluck S."/>
            <person name="Nolan M."/>
            <person name="Chen A."/>
            <person name="Huntemann M."/>
            <person name="Mavromatis K."/>
            <person name="Mikhailova N."/>
            <person name="Liolios K."/>
            <person name="Woyke T."/>
            <person name="Lynd L.R."/>
        </authorList>
    </citation>
    <scope>NUCLEOTIDE SEQUENCE [LARGE SCALE GENOMIC DNA]</scope>
    <source>
        <strain evidence="3">DSM 19732 / NBRC 101661 / EBR45</strain>
    </source>
</reference>
<name>G8LY53_ACECE</name>
<evidence type="ECO:0000313" key="2">
    <source>
        <dbReference type="EMBL" id="AEV67784.1"/>
    </source>
</evidence>
<organism evidence="2 3">
    <name type="scientific">Acetivibrio clariflavus (strain DSM 19732 / NBRC 101661 / EBR45)</name>
    <name type="common">Clostridium clariflavum</name>
    <dbReference type="NCBI Taxonomy" id="720554"/>
    <lineage>
        <taxon>Bacteria</taxon>
        <taxon>Bacillati</taxon>
        <taxon>Bacillota</taxon>
        <taxon>Clostridia</taxon>
        <taxon>Eubacteriales</taxon>
        <taxon>Oscillospiraceae</taxon>
        <taxon>Acetivibrio</taxon>
    </lineage>
</organism>
<dbReference type="Gene3D" id="3.30.70.1950">
    <property type="match status" value="1"/>
</dbReference>
<dbReference type="HOGENOM" id="CLU_071496_3_0_9"/>
<keyword evidence="3" id="KW-1185">Reference proteome</keyword>
<dbReference type="Proteomes" id="UP000005435">
    <property type="component" value="Chromosome"/>
</dbReference>
<dbReference type="AlphaFoldDB" id="G8LY53"/>
<dbReference type="Pfam" id="PF05389">
    <property type="entry name" value="MecA"/>
    <property type="match status" value="1"/>
</dbReference>
<evidence type="ECO:0000313" key="3">
    <source>
        <dbReference type="Proteomes" id="UP000005435"/>
    </source>
</evidence>
<protein>
    <submittedName>
        <fullName evidence="2">Negative regulator of genetic competence, sporulation and motility</fullName>
    </submittedName>
</protein>